<dbReference type="GO" id="GO:0044774">
    <property type="term" value="P:mitotic DNA integrity checkpoint signaling"/>
    <property type="evidence" value="ECO:0007669"/>
    <property type="project" value="TreeGrafter"/>
</dbReference>
<keyword evidence="3" id="KW-1185">Reference proteome</keyword>
<dbReference type="PANTHER" id="PTHR46060:SF2">
    <property type="entry name" value="HISTONE-LYSINE N-METHYLTRANSFERASE SETMAR"/>
    <property type="match status" value="1"/>
</dbReference>
<dbReference type="GO" id="GO:0003700">
    <property type="term" value="F:DNA-binding transcription factor activity"/>
    <property type="evidence" value="ECO:0007669"/>
    <property type="project" value="InterPro"/>
</dbReference>
<dbReference type="InterPro" id="IPR052709">
    <property type="entry name" value="Transposase-MT_Hybrid"/>
</dbReference>
<accession>A0A7I4YEV5</accession>
<dbReference type="GO" id="GO:0044547">
    <property type="term" value="F:DNA topoisomerase binding"/>
    <property type="evidence" value="ECO:0007669"/>
    <property type="project" value="TreeGrafter"/>
</dbReference>
<dbReference type="GO" id="GO:0006303">
    <property type="term" value="P:double-strand break repair via nonhomologous end joining"/>
    <property type="evidence" value="ECO:0007669"/>
    <property type="project" value="TreeGrafter"/>
</dbReference>
<evidence type="ECO:0000313" key="3">
    <source>
        <dbReference type="Proteomes" id="UP000025227"/>
    </source>
</evidence>
<dbReference type="GO" id="GO:0003697">
    <property type="term" value="F:single-stranded DNA binding"/>
    <property type="evidence" value="ECO:0007669"/>
    <property type="project" value="TreeGrafter"/>
</dbReference>
<dbReference type="GO" id="GO:0035861">
    <property type="term" value="C:site of double-strand break"/>
    <property type="evidence" value="ECO:0007669"/>
    <property type="project" value="TreeGrafter"/>
</dbReference>
<dbReference type="GO" id="GO:0003690">
    <property type="term" value="F:double-stranded DNA binding"/>
    <property type="evidence" value="ECO:0007669"/>
    <property type="project" value="TreeGrafter"/>
</dbReference>
<dbReference type="GO" id="GO:0000793">
    <property type="term" value="C:condensed chromosome"/>
    <property type="evidence" value="ECO:0007669"/>
    <property type="project" value="TreeGrafter"/>
</dbReference>
<dbReference type="Pfam" id="PF17906">
    <property type="entry name" value="HTH_48"/>
    <property type="match status" value="1"/>
</dbReference>
<dbReference type="Pfam" id="PF01022">
    <property type="entry name" value="HTH_5"/>
    <property type="match status" value="1"/>
</dbReference>
<dbReference type="WBParaSite" id="HCON_00091470-00001">
    <property type="protein sequence ID" value="HCON_00091470-00001"/>
    <property type="gene ID" value="HCON_00091470"/>
</dbReference>
<dbReference type="GO" id="GO:0046975">
    <property type="term" value="F:histone H3K36 methyltransferase activity"/>
    <property type="evidence" value="ECO:0007669"/>
    <property type="project" value="TreeGrafter"/>
</dbReference>
<evidence type="ECO:0000313" key="4">
    <source>
        <dbReference type="WBParaSite" id="HCON_00091470-00001"/>
    </source>
</evidence>
<feature type="domain" description="HTH arsR-type" evidence="1">
    <location>
        <begin position="82"/>
        <end position="112"/>
    </location>
</feature>
<name>A0A7I4YEV5_HAECO</name>
<dbReference type="GO" id="GO:0000014">
    <property type="term" value="F:single-stranded DNA endodeoxyribonuclease activity"/>
    <property type="evidence" value="ECO:0007669"/>
    <property type="project" value="TreeGrafter"/>
</dbReference>
<feature type="domain" description="Mos1 transposase HTH" evidence="2">
    <location>
        <begin position="10"/>
        <end position="53"/>
    </location>
</feature>
<dbReference type="AlphaFoldDB" id="A0A7I4YEV5"/>
<dbReference type="GO" id="GO:0005634">
    <property type="term" value="C:nucleus"/>
    <property type="evidence" value="ECO:0007669"/>
    <property type="project" value="TreeGrafter"/>
</dbReference>
<dbReference type="Gene3D" id="1.10.10.10">
    <property type="entry name" value="Winged helix-like DNA-binding domain superfamily/Winged helix DNA-binding domain"/>
    <property type="match status" value="1"/>
</dbReference>
<reference evidence="4" key="1">
    <citation type="submission" date="2020-12" db="UniProtKB">
        <authorList>
            <consortium name="WormBaseParasite"/>
        </authorList>
    </citation>
    <scope>IDENTIFICATION</scope>
    <source>
        <strain evidence="4">MHco3</strain>
    </source>
</reference>
<dbReference type="GO" id="GO:0042800">
    <property type="term" value="F:histone H3K4 methyltransferase activity"/>
    <property type="evidence" value="ECO:0007669"/>
    <property type="project" value="TreeGrafter"/>
</dbReference>
<dbReference type="GO" id="GO:0031297">
    <property type="term" value="P:replication fork processing"/>
    <property type="evidence" value="ECO:0007669"/>
    <property type="project" value="TreeGrafter"/>
</dbReference>
<dbReference type="Proteomes" id="UP000025227">
    <property type="component" value="Unplaced"/>
</dbReference>
<evidence type="ECO:0000259" key="1">
    <source>
        <dbReference type="Pfam" id="PF01022"/>
    </source>
</evidence>
<dbReference type="GO" id="GO:0015074">
    <property type="term" value="P:DNA integration"/>
    <property type="evidence" value="ECO:0007669"/>
    <property type="project" value="TreeGrafter"/>
</dbReference>
<protein>
    <submittedName>
        <fullName evidence="4">Similar to SET domain and mariner transposase</fullName>
    </submittedName>
</protein>
<dbReference type="InterPro" id="IPR036388">
    <property type="entry name" value="WH-like_DNA-bd_sf"/>
</dbReference>
<proteinExistence type="predicted"/>
<dbReference type="InterPro" id="IPR036390">
    <property type="entry name" value="WH_DNA-bd_sf"/>
</dbReference>
<evidence type="ECO:0000259" key="2">
    <source>
        <dbReference type="Pfam" id="PF17906"/>
    </source>
</evidence>
<dbReference type="InterPro" id="IPR041426">
    <property type="entry name" value="Mos1_HTH"/>
</dbReference>
<organism evidence="3 4">
    <name type="scientific">Haemonchus contortus</name>
    <name type="common">Barber pole worm</name>
    <dbReference type="NCBI Taxonomy" id="6289"/>
    <lineage>
        <taxon>Eukaryota</taxon>
        <taxon>Metazoa</taxon>
        <taxon>Ecdysozoa</taxon>
        <taxon>Nematoda</taxon>
        <taxon>Chromadorea</taxon>
        <taxon>Rhabditida</taxon>
        <taxon>Rhabditina</taxon>
        <taxon>Rhabditomorpha</taxon>
        <taxon>Strongyloidea</taxon>
        <taxon>Trichostrongylidae</taxon>
        <taxon>Haemonchus</taxon>
    </lineage>
</organism>
<dbReference type="OrthoDB" id="5872915at2759"/>
<dbReference type="GO" id="GO:0000729">
    <property type="term" value="P:DNA double-strand break processing"/>
    <property type="evidence" value="ECO:0007669"/>
    <property type="project" value="TreeGrafter"/>
</dbReference>
<dbReference type="InterPro" id="IPR001845">
    <property type="entry name" value="HTH_ArsR_DNA-bd_dom"/>
</dbReference>
<dbReference type="SUPFAM" id="SSF46785">
    <property type="entry name" value="Winged helix' DNA-binding domain"/>
    <property type="match status" value="1"/>
</dbReference>
<dbReference type="PANTHER" id="PTHR46060">
    <property type="entry name" value="MARINER MOS1 TRANSPOSASE-LIKE PROTEIN"/>
    <property type="match status" value="1"/>
</dbReference>
<sequence>MFRLMPTERQIIRDLIFEQFELGSDAVSAAENINAMGGLTTTVRTCKKWYARFGIGVTSTQDKQRSGRPVTVNRKRLKKVVRSNPFQTTRDLANALHISQSTVVRHLQKLRKKVPEPEPPKETNVEKRLPEISAILHGPETGLEEPVADFVQNEQVVAKFVHDGRVVADFVHDGRVLDQIHLL</sequence>